<name>D3VQ07_MYCAA</name>
<dbReference type="KEGG" id="mal:MAGa0390"/>
<keyword evidence="2" id="KW-0812">Transmembrane</keyword>
<keyword evidence="2" id="KW-1133">Transmembrane helix</keyword>
<dbReference type="EMBL" id="FP671138">
    <property type="protein sequence ID" value="CBH40274.1"/>
    <property type="molecule type" value="Genomic_DNA"/>
</dbReference>
<keyword evidence="1" id="KW-0175">Coiled coil</keyword>
<accession>D3VQ07</accession>
<dbReference type="NCBIfam" id="NF012210">
    <property type="entry name" value="PDxFFG"/>
    <property type="match status" value="1"/>
</dbReference>
<dbReference type="Proteomes" id="UP000006902">
    <property type="component" value="Chromosome"/>
</dbReference>
<feature type="coiled-coil region" evidence="1">
    <location>
        <begin position="305"/>
        <end position="366"/>
    </location>
</feature>
<evidence type="ECO:0000313" key="4">
    <source>
        <dbReference type="Proteomes" id="UP000006902"/>
    </source>
</evidence>
<gene>
    <name evidence="3" type="ordered locus">MAGa0390</name>
</gene>
<dbReference type="eggNOG" id="ENOG5033R76">
    <property type="taxonomic scope" value="Bacteria"/>
</dbReference>
<proteinExistence type="predicted"/>
<evidence type="ECO:0000256" key="1">
    <source>
        <dbReference type="SAM" id="Coils"/>
    </source>
</evidence>
<feature type="coiled-coil region" evidence="1">
    <location>
        <begin position="468"/>
        <end position="597"/>
    </location>
</feature>
<keyword evidence="2" id="KW-0472">Membrane</keyword>
<dbReference type="OrthoDB" id="403891at2"/>
<feature type="transmembrane region" description="Helical" evidence="2">
    <location>
        <begin position="12"/>
        <end position="35"/>
    </location>
</feature>
<dbReference type="RefSeq" id="WP_013021708.1">
    <property type="nucleotide sequence ID" value="NC_013948.1"/>
</dbReference>
<organism evidence="3 4">
    <name type="scientific">Mycoplasmopsis agalactiae</name>
    <name type="common">Mycoplasma agalactiae</name>
    <dbReference type="NCBI Taxonomy" id="2110"/>
    <lineage>
        <taxon>Bacteria</taxon>
        <taxon>Bacillati</taxon>
        <taxon>Mycoplasmatota</taxon>
        <taxon>Mycoplasmoidales</taxon>
        <taxon>Metamycoplasmataceae</taxon>
        <taxon>Mycoplasmopsis</taxon>
    </lineage>
</organism>
<feature type="coiled-coil region" evidence="1">
    <location>
        <begin position="997"/>
        <end position="1024"/>
    </location>
</feature>
<reference evidence="4" key="1">
    <citation type="journal article" date="2010" name="BMC Genomics">
        <title>Comparative genomic and proteomic analyses of two Mycoplasma agalactiae strains: clues to the macro- and micro-events that are shaping mycoplasma diversity.</title>
        <authorList>
            <person name="Nouvel L.X."/>
            <person name="Sirand-Pugnet P."/>
            <person name="Marenda M.S."/>
            <person name="Sagne E."/>
            <person name="Barbe V."/>
            <person name="Mangenot S."/>
            <person name="Schenowitz C."/>
            <person name="Jacob D."/>
            <person name="Barre A."/>
            <person name="Claverol S."/>
            <person name="Blanchard A."/>
            <person name="Citti C."/>
        </authorList>
    </citation>
    <scope>NUCLEOTIDE SEQUENCE [LARGE SCALE GENOMIC DNA]</scope>
    <source>
        <strain evidence="4">5632</strain>
    </source>
</reference>
<evidence type="ECO:0008006" key="5">
    <source>
        <dbReference type="Google" id="ProtNLM"/>
    </source>
</evidence>
<protein>
    <recommendedName>
        <fullName evidence="5">PDxFFG protein</fullName>
    </recommendedName>
</protein>
<evidence type="ECO:0000256" key="2">
    <source>
        <dbReference type="SAM" id="Phobius"/>
    </source>
</evidence>
<sequence>MPKINLKKHVWHKYAISGGVLAGITAITLGAMYGYSKTSNEKLGRKNFTDEAELKNIFIDRNAKPESYFLEVHNNKHKVHYDPLTEVVTDGKTKLSSTEYLDKYYAKHHALPYLNIKYGSFNFYNQYIEAVSPLEFYKFTEWFMKNVSWGPEIITLKSFSIVKGVEMAGNSITLGSHSNKNKEYTTIKFFPDAFFGTLPIYSSLSGRGNAQDSLTYKLNKSVLNEPELRKFLENIGKYNALANISNKTINEQFFRGITNVRYLKNQKVFALRRPEWEKEVLKTTYSAVEKNRLVQKSPYLLVVAANNLAEAKEKFASKLKEYKDKDSLKLLDGFSAENVNFEEKVIANAEIKVNEYNNTNEIVDKQLLIHFEDGSSYTIHSAFGEILNATQEQNGQKSFKTLGKYVQFDKALKDAKNLIEDLTSRFIEQIRARFESNKFSEEVLKKSLPQFSVLNGLYREWLTLRQTIENMEADLRNYAGARKAFEDADKLIKKLEEEIKKANSDETKKKDLEAQKTKANADKKAAETVINIEIFKKTREARIKERENFIKSLEGQATQFKEAISKAKSDAKLKHTLEQELRRIEFTVKNAHQLNEDDNSLLNELKGINGTGSNGNHNDNQQKLVDALTKVITKNKDKASALLDTVKKSGKIIELTSKLSSQFGIKTDEIETLNALVAMYDSFTNDPSIDKLQAESFSSKNSDEKVKLLKQVDKTVFETNQQLNRLVTGANPTEQFVEKDYFAVDVAYLPNELISIETLVDANTKAKLNWRDFYNLDEFVKDRKNILPDGATEFFAYSKFVNDQKDELSKKNAHLGADFDYSKISDKRESVKEDLAKVDAEIAKFDNKVEAVKKLVAPYFENKDLFPDEFSLLYSEVLDPKANKKNFDEFWSSNADVVLEYLTKALGDENGTNDEEGKTINGFIKKHSQAEFTELTKLFAESSKLIEKINSGKSTDDDKLKEIELGKKIRDLRDKIDENDDHIKNKIARVINAKIDFQKAINLVNELKKDIAEYKKNIAKRYNSTFLMQLSDYQLRFLSSQSVKENSELANAYKKLISSFNNSSANLNKKVEEYINLVEENKKQIAKTLSNEDYAGWYSLLKHGDEAAIGKKLKETQTTINKRQIRETAFKTKWEKTAKSALLEVLKNHKLDDSKTLTDTLKSYADRVLAIIKEFFEKASDKSQSVYDQLKKKYVDDLKKIEDSLKSKKSEKASLSGKSESAAKITKLNQEIDKLFAESVVVAEQLEQLKFFKNWHKTGFNELNDIKKKIDSNTLPALHLLIPFNKLEAELSVFLNDKDSALETNLFKELNRLKKVLSEINSEIRTKIRPMVHNEAKAYFEAYESYLTYKTELDGLRADKDLLEQGNKYLMELKRDKEHPDYANFYNNLYKKFEEDSSKIEASLLGSLSLKDDLLSIFESKAKSEKANVATFKKDLSSFTNALAKDIMHDEVVARAASYLNDFKKSNSTLASEMKKIEASENSSELGKNLKTFNETITGAYEKEAETFIKTFKENIIVEQYKLLFRELKASKAGEENESEGNKKVPEFLKKFERASNGGGSVRDRVSRLRSLPLPGSSGTRNQINSELDNFLNALYSNVNGVEVSTIETFKKFVAELQKKATNLVSKILSENQKHKSQKDKFSNELLKHFNAEVESIYKQIGKDDYDNSNVVSGLSALSNIVSEFNKKFNIETSQNSELANYVAEFNNLSKRLEEIVKDLSAYKTLILGFLNNEGWETRTNANISKFQTSWFTTPFIELLKSDSTKLEKLTSYISNKKDLDENTKKAYLQALTAENLDKIKAELDKFKDLPQLTPKAGTSAINPEVLFNSFVKRMTEVEKHIDKSVEEFGEYLGSLGEYFDTLIAPALRDHKLYKAYNHSLAHSAKIVENIRKTQLLKEARELDKNVQARQITNEDDVIVAKSKIELIDILTKKNILKPNATKEEIDKLIFKADISDINKKGSVLEVTIKNVDSENPFGSQTKFGSKFVKFSVDANANKSVLKNMNEFFSVLGYKKMVAPSVIKEENEVNNPETGKSERSYDVFADAYEGLTDELLKEVPYAGEWLDGLHIKKSINSDGVMEYSLENGKYLGFTKNSRVGLWAILKMSDPNFKGISTDFLKFVGAHEYGHHITLNGAHDLSNKGSDPIFVSALTPNSTPNINNYYSKDAVELYLKARTHVELGTKRLLDEFGALKDYGEYAEFRFAKKGKDGKITFEDKTEDAIKSLEKESDIWGVGLEDRDLWKALSNKNRRFLQDFAGMLEAVKNRREQNGLTANGDEKWLSPFDMWVINAIDYYSGTLNPTVNSAFKDAAKVKYMVKNDKGEYEFKEASLSMLKGIIKDGKGNLIEFEEVTKNGSKQIEPKVVEGIKDAEGNYKLITKVLMHNADGSPVISVPLNVDLTDTKSLYYDKNAVKFVNDKINTIVKTIKSLIVDRFNINGWDTSDTRLSLDPKIIVDYPETRNIFGAGLPSDVTKMFFNIYKNYLTNRDPDQGTYKKGTDGKTPFIKYYNKDGSENTSADFPKSIPSNLIYGNPIHYINRNNNGIPASTSTSSTDIKLGHVLSALFNSGNSLNNNINGGAGQVLWIDKDTIYMPNVKLETAFTDPFFAQTLPSDYLQVFNSKKIIKWLSKYTPTFITSSANPNGVWNMLNSSGQIVTFPDTSQADFTQVTKLKMNYTESLKRLDHNVLTGLFNSFASEVIKDGSIEFEDYKKWLDFVNVDLTKAKYDKTTDTVNWTLDYVKSKIDIEKFKKAYKTEIIDKLGNMTEMSEEEKNVFREFYKKANEDSTNQMWANDIMRRFSSSLFAMFNSALTFDKLKDKNKDAMWIFDQKHGYGEFKKQEFKINGADRKKWEIGAEDTIKTYGSIAKDFGVDLKAINLVDSLVFDSKIQLYTDQTIVHVSLQQFELVNIFTSLANAAFHTGPSDDVKNYFINKTERKFNELFSDYTYNFAEVINRDNLQITYSPSNHDFGNTPSFLSNISEANTGLEYVVDGTTTAKWKSKALKLSDRGGRGGITNAILDYERLADNEEKHKANALNLRYKKAILSDDKNLSDDSNYNNSYFGEFQSINNGWFKDRWYRDFLNFKLYDDKGAEIVDDTIRIKDLEGKVVNTRARAYWQYYIQSQGVGKRNISGIWRDGSKDAVAMFGYLSSDVADKANYLAFKDRQTGEIKTLKLTKDNTSNMFYYKNQHIENEKKFNEAKSDEERSKIRHTLADEQYDYSDSNGKHKGKGFVSWVSDYGIMSKYRNAILLPGHTYSVYFSSDEQGTKDILNTDLGSWESIAENGKTFSQASIRMAKGEKPYKIDENGNNVYENILYVYDQFNGVK</sequence>
<evidence type="ECO:0000313" key="3">
    <source>
        <dbReference type="EMBL" id="CBH40274.1"/>
    </source>
</evidence>
<feature type="coiled-coil region" evidence="1">
    <location>
        <begin position="1191"/>
        <end position="1238"/>
    </location>
</feature>